<name>A0A6G1H5V4_9PEZI</name>
<feature type="domain" description="Alpha/beta hydrolase fold-3" evidence="2">
    <location>
        <begin position="92"/>
        <end position="308"/>
    </location>
</feature>
<proteinExistence type="predicted"/>
<gene>
    <name evidence="3" type="ORF">K402DRAFT_402780</name>
</gene>
<dbReference type="InterPro" id="IPR050300">
    <property type="entry name" value="GDXG_lipolytic_enzyme"/>
</dbReference>
<dbReference type="OrthoDB" id="408631at2759"/>
<dbReference type="Pfam" id="PF07859">
    <property type="entry name" value="Abhydrolase_3"/>
    <property type="match status" value="1"/>
</dbReference>
<evidence type="ECO:0000313" key="4">
    <source>
        <dbReference type="Proteomes" id="UP000800041"/>
    </source>
</evidence>
<accession>A0A6G1H5V4</accession>
<evidence type="ECO:0000313" key="3">
    <source>
        <dbReference type="EMBL" id="KAF1988601.1"/>
    </source>
</evidence>
<dbReference type="GO" id="GO:0016787">
    <property type="term" value="F:hydrolase activity"/>
    <property type="evidence" value="ECO:0007669"/>
    <property type="project" value="UniProtKB-KW"/>
</dbReference>
<dbReference type="Proteomes" id="UP000800041">
    <property type="component" value="Unassembled WGS sequence"/>
</dbReference>
<dbReference type="Gene3D" id="3.40.50.1820">
    <property type="entry name" value="alpha/beta hydrolase"/>
    <property type="match status" value="1"/>
</dbReference>
<keyword evidence="1 3" id="KW-0378">Hydrolase</keyword>
<dbReference type="InterPro" id="IPR029058">
    <property type="entry name" value="AB_hydrolase_fold"/>
</dbReference>
<sequence length="388" mass="42982">MVKEEVLDLGKFDPEFEHALDITDPSMLDIGKIDIYMLRGMMAEMKKAVPRSLPPPGVLEQDIQIPTRGGAEITLRIYTPEKRPADGCPIYVNYHGGGFLLGDLESDEIYCRNYVKEQGFVVVSVDYRLAPEHKFPTPVHDAYDALKWVAANFTTSLLHGNPAKGFLIGGASAGGNLSAVCAHLARDEALQPALTGVHLMIPSLFAPSACPPQHAHKLRSIDQCADNPVLSLATMKNFKRHYAADLDSHLFSVIKWPGGHGGLPPHYFQVCGADMLRDEALVYETVLREEWGVQTQLKVYPGMPHGFWAVWPDMVASRRFVREMGEGVEWLRGFAEESGEEEVEEMQETASADVEKAVHPALVAAADVKGKKMNEWNLLSHPFFLAFC</sequence>
<dbReference type="InterPro" id="IPR013094">
    <property type="entry name" value="AB_hydrolase_3"/>
</dbReference>
<reference evidence="3" key="1">
    <citation type="journal article" date="2020" name="Stud. Mycol.">
        <title>101 Dothideomycetes genomes: a test case for predicting lifestyles and emergence of pathogens.</title>
        <authorList>
            <person name="Haridas S."/>
            <person name="Albert R."/>
            <person name="Binder M."/>
            <person name="Bloem J."/>
            <person name="Labutti K."/>
            <person name="Salamov A."/>
            <person name="Andreopoulos B."/>
            <person name="Baker S."/>
            <person name="Barry K."/>
            <person name="Bills G."/>
            <person name="Bluhm B."/>
            <person name="Cannon C."/>
            <person name="Castanera R."/>
            <person name="Culley D."/>
            <person name="Daum C."/>
            <person name="Ezra D."/>
            <person name="Gonzalez J."/>
            <person name="Henrissat B."/>
            <person name="Kuo A."/>
            <person name="Liang C."/>
            <person name="Lipzen A."/>
            <person name="Lutzoni F."/>
            <person name="Magnuson J."/>
            <person name="Mondo S."/>
            <person name="Nolan M."/>
            <person name="Ohm R."/>
            <person name="Pangilinan J."/>
            <person name="Park H.-J."/>
            <person name="Ramirez L."/>
            <person name="Alfaro M."/>
            <person name="Sun H."/>
            <person name="Tritt A."/>
            <person name="Yoshinaga Y."/>
            <person name="Zwiers L.-H."/>
            <person name="Turgeon B."/>
            <person name="Goodwin S."/>
            <person name="Spatafora J."/>
            <person name="Crous P."/>
            <person name="Grigoriev I."/>
        </authorList>
    </citation>
    <scope>NUCLEOTIDE SEQUENCE</scope>
    <source>
        <strain evidence="3">CBS 113979</strain>
    </source>
</reference>
<dbReference type="PANTHER" id="PTHR48081:SF8">
    <property type="entry name" value="ALPHA_BETA HYDROLASE FOLD-3 DOMAIN-CONTAINING PROTEIN-RELATED"/>
    <property type="match status" value="1"/>
</dbReference>
<keyword evidence="4" id="KW-1185">Reference proteome</keyword>
<dbReference type="PANTHER" id="PTHR48081">
    <property type="entry name" value="AB HYDROLASE SUPERFAMILY PROTEIN C4A8.06C"/>
    <property type="match status" value="1"/>
</dbReference>
<organism evidence="3 4">
    <name type="scientific">Aulographum hederae CBS 113979</name>
    <dbReference type="NCBI Taxonomy" id="1176131"/>
    <lineage>
        <taxon>Eukaryota</taxon>
        <taxon>Fungi</taxon>
        <taxon>Dikarya</taxon>
        <taxon>Ascomycota</taxon>
        <taxon>Pezizomycotina</taxon>
        <taxon>Dothideomycetes</taxon>
        <taxon>Pleosporomycetidae</taxon>
        <taxon>Aulographales</taxon>
        <taxon>Aulographaceae</taxon>
    </lineage>
</organism>
<dbReference type="EMBL" id="ML977148">
    <property type="protein sequence ID" value="KAF1988601.1"/>
    <property type="molecule type" value="Genomic_DNA"/>
</dbReference>
<protein>
    <submittedName>
        <fullName evidence="3">Alpha/beta-hydrolase</fullName>
    </submittedName>
</protein>
<evidence type="ECO:0000256" key="1">
    <source>
        <dbReference type="ARBA" id="ARBA00022801"/>
    </source>
</evidence>
<dbReference type="AlphaFoldDB" id="A0A6G1H5V4"/>
<dbReference type="SUPFAM" id="SSF53474">
    <property type="entry name" value="alpha/beta-Hydrolases"/>
    <property type="match status" value="1"/>
</dbReference>
<evidence type="ECO:0000259" key="2">
    <source>
        <dbReference type="Pfam" id="PF07859"/>
    </source>
</evidence>